<keyword evidence="2" id="KW-0413">Isomerase</keyword>
<dbReference type="Proteomes" id="UP000243904">
    <property type="component" value="Chromosome I"/>
</dbReference>
<dbReference type="GO" id="GO:0016787">
    <property type="term" value="F:hydrolase activity"/>
    <property type="evidence" value="ECO:0007669"/>
    <property type="project" value="InterPro"/>
</dbReference>
<dbReference type="EMBL" id="LT629750">
    <property type="protein sequence ID" value="SDT16847.1"/>
    <property type="molecule type" value="Genomic_DNA"/>
</dbReference>
<name>A0A1H1Y5Z7_9BRAD</name>
<gene>
    <name evidence="2" type="ORF">SAMN05444158_4649</name>
</gene>
<dbReference type="SUPFAM" id="SSF51556">
    <property type="entry name" value="Metallo-dependent hydrolases"/>
    <property type="match status" value="1"/>
</dbReference>
<dbReference type="PANTHER" id="PTHR35563">
    <property type="entry name" value="BARREL METAL-DEPENDENT HYDROLASE, PUTATIVE (AFU_ORTHOLOGUE AFUA_1G16240)-RELATED"/>
    <property type="match status" value="1"/>
</dbReference>
<dbReference type="Pfam" id="PF04909">
    <property type="entry name" value="Amidohydro_2"/>
    <property type="match status" value="1"/>
</dbReference>
<accession>A0A1H1Y5Z7</accession>
<reference evidence="3" key="1">
    <citation type="submission" date="2016-10" db="EMBL/GenBank/DDBJ databases">
        <authorList>
            <person name="Varghese N."/>
            <person name="Submissions S."/>
        </authorList>
    </citation>
    <scope>NUCLEOTIDE SEQUENCE [LARGE SCALE GENOMIC DNA]</scope>
    <source>
        <strain evidence="3">GAS369</strain>
    </source>
</reference>
<organism evidence="2 3">
    <name type="scientific">Bradyrhizobium canariense</name>
    <dbReference type="NCBI Taxonomy" id="255045"/>
    <lineage>
        <taxon>Bacteria</taxon>
        <taxon>Pseudomonadati</taxon>
        <taxon>Pseudomonadota</taxon>
        <taxon>Alphaproteobacteria</taxon>
        <taxon>Hyphomicrobiales</taxon>
        <taxon>Nitrobacteraceae</taxon>
        <taxon>Bradyrhizobium</taxon>
    </lineage>
</organism>
<protein>
    <submittedName>
        <fullName evidence="2">D-galactarolactone isomerase</fullName>
    </submittedName>
</protein>
<sequence>MAAGEIATEQLNFQPPPGLCDTHMHIYEAGYPTVAGATAPARGTLQNYRALRKALGIERTVIVQPAAYGFDNRCTLASMAQLGRDAARGVAVVDGEIGVQELRDLTDAGMRGLRLAMIPGGAIGWAEADAIVRKVQAVGWHTQLQLDGLQLPARETQILGWPGTIVIDHIGRFSGGVTSDHPAVQCLSRLLETGRVWLKLSAPYWASRSGPPDYSDVEALVKHFVAIAPDRMVWATNWPHPSLSEPPNDTQLFNCIAKWLPDAMLRQRILADNPARLYGF</sequence>
<dbReference type="InterPro" id="IPR032466">
    <property type="entry name" value="Metal_Hydrolase"/>
</dbReference>
<dbReference type="PANTHER" id="PTHR35563:SF2">
    <property type="entry name" value="BARREL METAL-DEPENDENT HYDROLASE, PUTATIVE (AFU_ORTHOLOGUE AFUA_1G16240)-RELATED"/>
    <property type="match status" value="1"/>
</dbReference>
<evidence type="ECO:0000313" key="2">
    <source>
        <dbReference type="EMBL" id="SDT16847.1"/>
    </source>
</evidence>
<evidence type="ECO:0000313" key="3">
    <source>
        <dbReference type="Proteomes" id="UP000243904"/>
    </source>
</evidence>
<dbReference type="RefSeq" id="WP_146688960.1">
    <property type="nucleotide sequence ID" value="NZ_LT629750.1"/>
</dbReference>
<dbReference type="AlphaFoldDB" id="A0A1H1Y5Z7"/>
<dbReference type="Gene3D" id="3.20.20.140">
    <property type="entry name" value="Metal-dependent hydrolases"/>
    <property type="match status" value="1"/>
</dbReference>
<dbReference type="GO" id="GO:0016853">
    <property type="term" value="F:isomerase activity"/>
    <property type="evidence" value="ECO:0007669"/>
    <property type="project" value="UniProtKB-KW"/>
</dbReference>
<proteinExistence type="predicted"/>
<dbReference type="InterPro" id="IPR052358">
    <property type="entry name" value="Aro_Compnd_Degr_Hydrolases"/>
</dbReference>
<evidence type="ECO:0000259" key="1">
    <source>
        <dbReference type="Pfam" id="PF04909"/>
    </source>
</evidence>
<dbReference type="InterPro" id="IPR006680">
    <property type="entry name" value="Amidohydro-rel"/>
</dbReference>
<feature type="domain" description="Amidohydrolase-related" evidence="1">
    <location>
        <begin position="20"/>
        <end position="280"/>
    </location>
</feature>
<keyword evidence="3" id="KW-1185">Reference proteome</keyword>